<dbReference type="CDD" id="cd06557">
    <property type="entry name" value="KPHMT-like"/>
    <property type="match status" value="1"/>
</dbReference>
<dbReference type="GO" id="GO:0008168">
    <property type="term" value="F:methyltransferase activity"/>
    <property type="evidence" value="ECO:0007669"/>
    <property type="project" value="UniProtKB-KW"/>
</dbReference>
<dbReference type="GO" id="GO:0003864">
    <property type="term" value="F:3-methyl-2-oxobutanoate hydroxymethyltransferase activity"/>
    <property type="evidence" value="ECO:0007669"/>
    <property type="project" value="UniProtKB-UniRule"/>
</dbReference>
<dbReference type="Proteomes" id="UP000178951">
    <property type="component" value="Unassembled WGS sequence"/>
</dbReference>
<feature type="binding site" evidence="9">
    <location>
        <position position="109"/>
    </location>
    <ligand>
        <name>Mg(2+)</name>
        <dbReference type="ChEBI" id="CHEBI:18420"/>
    </ligand>
</feature>
<keyword evidence="5 10" id="KW-0808">Transferase</keyword>
<evidence type="ECO:0000256" key="3">
    <source>
        <dbReference type="ARBA" id="ARBA00012618"/>
    </source>
</evidence>
<evidence type="ECO:0000256" key="4">
    <source>
        <dbReference type="ARBA" id="ARBA00022655"/>
    </source>
</evidence>
<dbReference type="EC" id="2.1.2.11" evidence="3 6"/>
<dbReference type="InterPro" id="IPR003700">
    <property type="entry name" value="Pantoate_hydroxy_MeTrfase"/>
</dbReference>
<dbReference type="Gene3D" id="3.20.20.60">
    <property type="entry name" value="Phosphoenolpyruvate-binding domains"/>
    <property type="match status" value="1"/>
</dbReference>
<dbReference type="NCBIfam" id="TIGR00222">
    <property type="entry name" value="panB"/>
    <property type="match status" value="1"/>
</dbReference>
<evidence type="ECO:0000256" key="8">
    <source>
        <dbReference type="PIRSR" id="PIRSR000388-2"/>
    </source>
</evidence>
<gene>
    <name evidence="10" type="ORF">A2311_05185</name>
</gene>
<name>A0A1F4TIF1_UNCSA</name>
<dbReference type="AlphaFoldDB" id="A0A1F4TIF1"/>
<dbReference type="GO" id="GO:0032259">
    <property type="term" value="P:methylation"/>
    <property type="evidence" value="ECO:0007669"/>
    <property type="project" value="UniProtKB-KW"/>
</dbReference>
<dbReference type="GO" id="GO:0005737">
    <property type="term" value="C:cytoplasm"/>
    <property type="evidence" value="ECO:0007669"/>
    <property type="project" value="TreeGrafter"/>
</dbReference>
<feature type="active site" description="Proton acceptor" evidence="7">
    <location>
        <position position="167"/>
    </location>
</feature>
<dbReference type="PANTHER" id="PTHR20881">
    <property type="entry name" value="3-METHYL-2-OXOBUTANOATE HYDROXYMETHYLTRANSFERASE"/>
    <property type="match status" value="1"/>
</dbReference>
<reference evidence="10 11" key="1">
    <citation type="journal article" date="2016" name="Nat. Commun.">
        <title>Thousands of microbial genomes shed light on interconnected biogeochemical processes in an aquifer system.</title>
        <authorList>
            <person name="Anantharaman K."/>
            <person name="Brown C.T."/>
            <person name="Hug L.A."/>
            <person name="Sharon I."/>
            <person name="Castelle C.J."/>
            <person name="Probst A.J."/>
            <person name="Thomas B.C."/>
            <person name="Singh A."/>
            <person name="Wilkins M.J."/>
            <person name="Karaoz U."/>
            <person name="Brodie E.L."/>
            <person name="Williams K.H."/>
            <person name="Hubbard S.S."/>
            <person name="Banfield J.F."/>
        </authorList>
    </citation>
    <scope>NUCLEOTIDE SEQUENCE [LARGE SCALE GENOMIC DNA]</scope>
</reference>
<feature type="binding site" evidence="8">
    <location>
        <position position="107"/>
    </location>
    <ligand>
        <name>3-methyl-2-oxobutanoate</name>
        <dbReference type="ChEBI" id="CHEBI:11851"/>
    </ligand>
</feature>
<evidence type="ECO:0000256" key="9">
    <source>
        <dbReference type="PIRSR" id="PIRSR000388-3"/>
    </source>
</evidence>
<dbReference type="Pfam" id="PF02548">
    <property type="entry name" value="Pantoate_transf"/>
    <property type="match status" value="1"/>
</dbReference>
<keyword evidence="10" id="KW-0489">Methyltransferase</keyword>
<sequence>MEKNLNKLYKAKKAARHKLIMLTAYDCPLANILDEAGVEIILVGDSLGNVILGHQDTHRVSMADMIHHTRAVAQGVKRAMLVSDVPYRAASLKNARRLVAAGAQAVKIEGTRDLRLIKQIIRAGIPVMGHLGYLPQSSAKPGLQRSETIVEQARQLEQAGVFALVLELVEPKLAQKVTKAVKIPTIGIGSGKECDGQVLVTYDLLGLSCWSPKFVKKILDLRALISKAIKKYLAP</sequence>
<protein>
    <recommendedName>
        <fullName evidence="3 6">3-methyl-2-oxobutanoate hydroxymethyltransferase</fullName>
        <ecNumber evidence="3 6">2.1.2.11</ecNumber>
    </recommendedName>
</protein>
<feature type="binding site" evidence="9">
    <location>
        <position position="45"/>
    </location>
    <ligand>
        <name>Mg(2+)</name>
        <dbReference type="ChEBI" id="CHEBI:18420"/>
    </ligand>
</feature>
<dbReference type="SUPFAM" id="SSF51621">
    <property type="entry name" value="Phosphoenolpyruvate/pyruvate domain"/>
    <property type="match status" value="1"/>
</dbReference>
<dbReference type="PIRSF" id="PIRSF000388">
    <property type="entry name" value="Pantoate_hydroxy_MeTrfase"/>
    <property type="match status" value="1"/>
</dbReference>
<dbReference type="GO" id="GO:0000287">
    <property type="term" value="F:magnesium ion binding"/>
    <property type="evidence" value="ECO:0007669"/>
    <property type="project" value="TreeGrafter"/>
</dbReference>
<proteinExistence type="inferred from homology"/>
<dbReference type="PANTHER" id="PTHR20881:SF0">
    <property type="entry name" value="3-METHYL-2-OXOBUTANOATE HYDROXYMETHYLTRANSFERASE"/>
    <property type="match status" value="1"/>
</dbReference>
<evidence type="ECO:0000313" key="10">
    <source>
        <dbReference type="EMBL" id="OGC32339.1"/>
    </source>
</evidence>
<comment type="subunit">
    <text evidence="2">Homodecamer; pentamer of dimers.</text>
</comment>
<dbReference type="GO" id="GO:0015940">
    <property type="term" value="P:pantothenate biosynthetic process"/>
    <property type="evidence" value="ECO:0007669"/>
    <property type="project" value="UniProtKB-UniRule"/>
</dbReference>
<comment type="similarity">
    <text evidence="1">Belongs to the PanB family.</text>
</comment>
<dbReference type="InterPro" id="IPR040442">
    <property type="entry name" value="Pyrv_kinase-like_dom_sf"/>
</dbReference>
<evidence type="ECO:0000256" key="5">
    <source>
        <dbReference type="ARBA" id="ARBA00022679"/>
    </source>
</evidence>
<dbReference type="InterPro" id="IPR015813">
    <property type="entry name" value="Pyrv/PenolPyrv_kinase-like_dom"/>
</dbReference>
<evidence type="ECO:0000313" key="11">
    <source>
        <dbReference type="Proteomes" id="UP000178951"/>
    </source>
</evidence>
<organism evidence="10 11">
    <name type="scientific">candidate division WOR-1 bacterium RIFOXYB2_FULL_48_7</name>
    <dbReference type="NCBI Taxonomy" id="1802583"/>
    <lineage>
        <taxon>Bacteria</taxon>
        <taxon>Bacillati</taxon>
        <taxon>Saganbacteria</taxon>
    </lineage>
</organism>
<comment type="cofactor">
    <cofactor evidence="9">
        <name>Mg(2+)</name>
        <dbReference type="ChEBI" id="CHEBI:18420"/>
    </cofactor>
    <text evidence="9">Binds 1 Mg(2+) ion per subunit.</text>
</comment>
<dbReference type="EMBL" id="MEUF01000082">
    <property type="protein sequence ID" value="OGC32339.1"/>
    <property type="molecule type" value="Genomic_DNA"/>
</dbReference>
<keyword evidence="4" id="KW-0566">Pantothenate biosynthesis</keyword>
<evidence type="ECO:0000256" key="7">
    <source>
        <dbReference type="PIRSR" id="PIRSR000388-1"/>
    </source>
</evidence>
<keyword evidence="9" id="KW-0479">Metal-binding</keyword>
<evidence type="ECO:0000256" key="2">
    <source>
        <dbReference type="ARBA" id="ARBA00011424"/>
    </source>
</evidence>
<accession>A0A1F4TIF1</accession>
<feature type="binding site" evidence="8">
    <location>
        <position position="84"/>
    </location>
    <ligand>
        <name>3-methyl-2-oxobutanoate</name>
        <dbReference type="ChEBI" id="CHEBI:11851"/>
    </ligand>
</feature>
<feature type="binding site" evidence="8">
    <location>
        <begin position="45"/>
        <end position="46"/>
    </location>
    <ligand>
        <name>3-methyl-2-oxobutanoate</name>
        <dbReference type="ChEBI" id="CHEBI:11851"/>
    </ligand>
</feature>
<keyword evidence="9" id="KW-0460">Magnesium</keyword>
<evidence type="ECO:0000256" key="6">
    <source>
        <dbReference type="NCBIfam" id="TIGR00222"/>
    </source>
</evidence>
<dbReference type="STRING" id="1802583.A2311_05185"/>
<evidence type="ECO:0000256" key="1">
    <source>
        <dbReference type="ARBA" id="ARBA00008676"/>
    </source>
</evidence>
<feature type="binding site" evidence="9">
    <location>
        <position position="84"/>
    </location>
    <ligand>
        <name>Mg(2+)</name>
        <dbReference type="ChEBI" id="CHEBI:18420"/>
    </ligand>
</feature>
<comment type="caution">
    <text evidence="10">The sequence shown here is derived from an EMBL/GenBank/DDBJ whole genome shotgun (WGS) entry which is preliminary data.</text>
</comment>